<evidence type="ECO:0000313" key="3">
    <source>
        <dbReference type="Proteomes" id="UP000253729"/>
    </source>
</evidence>
<dbReference type="GeneID" id="38133461"/>
<dbReference type="AlphaFoldDB" id="A0A3F3QDK6"/>
<feature type="transmembrane region" description="Helical" evidence="1">
    <location>
        <begin position="20"/>
        <end position="39"/>
    </location>
</feature>
<accession>A0A3F3QDK6</accession>
<gene>
    <name evidence="2" type="ORF">BDQ94DRAFT_137737</name>
</gene>
<evidence type="ECO:0000256" key="1">
    <source>
        <dbReference type="SAM" id="Phobius"/>
    </source>
</evidence>
<organism evidence="2 3">
    <name type="scientific">Aspergillus welwitschiae</name>
    <dbReference type="NCBI Taxonomy" id="1341132"/>
    <lineage>
        <taxon>Eukaryota</taxon>
        <taxon>Fungi</taxon>
        <taxon>Dikarya</taxon>
        <taxon>Ascomycota</taxon>
        <taxon>Pezizomycotina</taxon>
        <taxon>Eurotiomycetes</taxon>
        <taxon>Eurotiomycetidae</taxon>
        <taxon>Eurotiales</taxon>
        <taxon>Aspergillaceae</taxon>
        <taxon>Aspergillus</taxon>
        <taxon>Aspergillus subgen. Circumdati</taxon>
    </lineage>
</organism>
<keyword evidence="3" id="KW-1185">Reference proteome</keyword>
<evidence type="ECO:0000313" key="2">
    <source>
        <dbReference type="EMBL" id="RDH37227.1"/>
    </source>
</evidence>
<dbReference type="RefSeq" id="XP_026630249.1">
    <property type="nucleotide sequence ID" value="XM_026765105.1"/>
</dbReference>
<protein>
    <submittedName>
        <fullName evidence="2">Uncharacterized protein</fullName>
    </submittedName>
</protein>
<name>A0A3F3QDK6_9EURO</name>
<dbReference type="EMBL" id="KZ852036">
    <property type="protein sequence ID" value="RDH37227.1"/>
    <property type="molecule type" value="Genomic_DNA"/>
</dbReference>
<sequence length="64" mass="7664">MPESRITSPQIRHCHTTRLMIVQVCIPISVYFSLIQLPYPKPRGRTNQHNLHLYDENFFHEPVY</sequence>
<keyword evidence="1" id="KW-0472">Membrane</keyword>
<proteinExistence type="predicted"/>
<keyword evidence="1" id="KW-0812">Transmembrane</keyword>
<keyword evidence="1" id="KW-1133">Transmembrane helix</keyword>
<reference evidence="2 3" key="1">
    <citation type="submission" date="2018-07" db="EMBL/GenBank/DDBJ databases">
        <title>The genomes of Aspergillus section Nigri reveals drivers in fungal speciation.</title>
        <authorList>
            <consortium name="DOE Joint Genome Institute"/>
            <person name="Vesth T.C."/>
            <person name="Nybo J."/>
            <person name="Theobald S."/>
            <person name="Brandl J."/>
            <person name="Frisvad J.C."/>
            <person name="Nielsen K.F."/>
            <person name="Lyhne E.K."/>
            <person name="Kogle M.E."/>
            <person name="Kuo A."/>
            <person name="Riley R."/>
            <person name="Clum A."/>
            <person name="Nolan M."/>
            <person name="Lipzen A."/>
            <person name="Salamov A."/>
            <person name="Henrissat B."/>
            <person name="Wiebenga A."/>
            <person name="De vries R.P."/>
            <person name="Grigoriev I.V."/>
            <person name="Mortensen U.H."/>
            <person name="Andersen M.R."/>
            <person name="Baker S.E."/>
        </authorList>
    </citation>
    <scope>NUCLEOTIDE SEQUENCE [LARGE SCALE GENOMIC DNA]</scope>
    <source>
        <strain evidence="2 3">CBS 139.54b</strain>
    </source>
</reference>
<dbReference type="Proteomes" id="UP000253729">
    <property type="component" value="Unassembled WGS sequence"/>
</dbReference>